<dbReference type="AlphaFoldDB" id="A0A0F9TGP0"/>
<dbReference type="Pfam" id="PF00717">
    <property type="entry name" value="Peptidase_S24"/>
    <property type="match status" value="1"/>
</dbReference>
<feature type="domain" description="Peptidase S24/S26A/S26B/S26C" evidence="2">
    <location>
        <begin position="44"/>
        <end position="132"/>
    </location>
</feature>
<accession>A0A0F9TGP0</accession>
<dbReference type="Gene3D" id="2.10.109.10">
    <property type="entry name" value="Umud Fragment, subunit A"/>
    <property type="match status" value="1"/>
</dbReference>
<dbReference type="SUPFAM" id="SSF51306">
    <property type="entry name" value="LexA/Signal peptidase"/>
    <property type="match status" value="1"/>
</dbReference>
<name>A0A0F9TGP0_9ZZZZ</name>
<reference evidence="3" key="1">
    <citation type="journal article" date="2015" name="Nature">
        <title>Complex archaea that bridge the gap between prokaryotes and eukaryotes.</title>
        <authorList>
            <person name="Spang A."/>
            <person name="Saw J.H."/>
            <person name="Jorgensen S.L."/>
            <person name="Zaremba-Niedzwiedzka K."/>
            <person name="Martijn J."/>
            <person name="Lind A.E."/>
            <person name="van Eijk R."/>
            <person name="Schleper C."/>
            <person name="Guy L."/>
            <person name="Ettema T.J."/>
        </authorList>
    </citation>
    <scope>NUCLEOTIDE SEQUENCE</scope>
</reference>
<protein>
    <recommendedName>
        <fullName evidence="2">Peptidase S24/S26A/S26B/S26C domain-containing protein</fullName>
    </recommendedName>
</protein>
<gene>
    <name evidence="3" type="ORF">LCGC14_0655850</name>
</gene>
<organism evidence="3">
    <name type="scientific">marine sediment metagenome</name>
    <dbReference type="NCBI Taxonomy" id="412755"/>
    <lineage>
        <taxon>unclassified sequences</taxon>
        <taxon>metagenomes</taxon>
        <taxon>ecological metagenomes</taxon>
    </lineage>
</organism>
<evidence type="ECO:0000313" key="3">
    <source>
        <dbReference type="EMBL" id="KKN48141.1"/>
    </source>
</evidence>
<keyword evidence="1" id="KW-0812">Transmembrane</keyword>
<comment type="caution">
    <text evidence="3">The sequence shown here is derived from an EMBL/GenBank/DDBJ whole genome shotgun (WGS) entry which is preliminary data.</text>
</comment>
<evidence type="ECO:0000259" key="2">
    <source>
        <dbReference type="Pfam" id="PF00717"/>
    </source>
</evidence>
<evidence type="ECO:0000256" key="1">
    <source>
        <dbReference type="SAM" id="Phobius"/>
    </source>
</evidence>
<sequence length="153" mass="17601">MDNKIFIYIGVILLFVYVIIPYITLPAPLCKVITDQNYSNKTPYTTEEELKIISSVLVLLHVRGESMLPTIKNNSKCLCVKKGNYNIGDIIFFVVDIEGEKEKISHRIFSIEGEKVFTKGDNNDWVDPPITERNIVCAIPEFPRYMTWINKLV</sequence>
<dbReference type="CDD" id="cd06462">
    <property type="entry name" value="Peptidase_S24_S26"/>
    <property type="match status" value="1"/>
</dbReference>
<dbReference type="InterPro" id="IPR036286">
    <property type="entry name" value="LexA/Signal_pep-like_sf"/>
</dbReference>
<keyword evidence="1" id="KW-0472">Membrane</keyword>
<feature type="transmembrane region" description="Helical" evidence="1">
    <location>
        <begin position="6"/>
        <end position="25"/>
    </location>
</feature>
<proteinExistence type="predicted"/>
<dbReference type="EMBL" id="LAZR01001236">
    <property type="protein sequence ID" value="KKN48141.1"/>
    <property type="molecule type" value="Genomic_DNA"/>
</dbReference>
<dbReference type="InterPro" id="IPR015927">
    <property type="entry name" value="Peptidase_S24_S26A/B/C"/>
</dbReference>
<keyword evidence="1" id="KW-1133">Transmembrane helix</keyword>